<dbReference type="HOGENOM" id="CLU_1764350_0_0_9"/>
<evidence type="ECO:0000313" key="1">
    <source>
        <dbReference type="EMBL" id="AIE59917.1"/>
    </source>
</evidence>
<proteinExistence type="predicted"/>
<reference evidence="1 2" key="1">
    <citation type="journal article" date="2015" name="BMC Genomics">
        <title>Transcriptome analysis of thermophilic methylotrophic Bacillus methanolicus MGA3 using RNA-sequencing provides detailed insights into its previously uncharted transcriptional landscape.</title>
        <authorList>
            <person name="Irla M."/>
            <person name="Neshat A."/>
            <person name="Brautaset T."/>
            <person name="Ruckert C."/>
            <person name="Kalinowski J."/>
            <person name="Wendisch V.F."/>
        </authorList>
    </citation>
    <scope>NUCLEOTIDE SEQUENCE [LARGE SCALE GENOMIC DNA]</scope>
    <source>
        <strain evidence="2">MGA3 / ATCC 53907</strain>
    </source>
</reference>
<keyword evidence="2" id="KW-1185">Reference proteome</keyword>
<dbReference type="Proteomes" id="UP000027602">
    <property type="component" value="Chromosome"/>
</dbReference>
<dbReference type="KEGG" id="bmet:BMMGA3_07535"/>
<dbReference type="AlphaFoldDB" id="I3DTT9"/>
<dbReference type="eggNOG" id="COG1002">
    <property type="taxonomic scope" value="Bacteria"/>
</dbReference>
<name>I3DTT9_BACMM</name>
<gene>
    <name evidence="1" type="ORF">BMMGA3_07535</name>
</gene>
<dbReference type="EMBL" id="CP007739">
    <property type="protein sequence ID" value="AIE59917.1"/>
    <property type="molecule type" value="Genomic_DNA"/>
</dbReference>
<evidence type="ECO:0000313" key="2">
    <source>
        <dbReference type="Proteomes" id="UP000027602"/>
    </source>
</evidence>
<organism evidence="1 2">
    <name type="scientific">Bacillus methanolicus (strain MGA3 / ATCC 53907)</name>
    <dbReference type="NCBI Taxonomy" id="796606"/>
    <lineage>
        <taxon>Bacteria</taxon>
        <taxon>Bacillati</taxon>
        <taxon>Bacillota</taxon>
        <taxon>Bacilli</taxon>
        <taxon>Bacillales</taxon>
        <taxon>Bacillaceae</taxon>
        <taxon>Bacillus</taxon>
    </lineage>
</organism>
<accession>I3DTT9</accession>
<protein>
    <submittedName>
        <fullName evidence="1">Uncharacterized protein</fullName>
    </submittedName>
</protein>
<sequence>MQNEYGLDPNTGLVSDLSKLKHLDDARRQTASLIRDTINLYIATSPTGGIFEAMNRIIREQAFTILNRLCAMRMAEARGILVESIVNGYNSKGFNYIHVYREQLLEKRVMPTKVLYIVYLMSSRMTCLSFLIDTLQWDAFPSENQRS</sequence>
<dbReference type="STRING" id="796606.BMMGA3_07535"/>